<gene>
    <name evidence="7" type="ordered locus">Desti_5526</name>
</gene>
<protein>
    <submittedName>
        <fullName evidence="7">Putative glycerate kinase</fullName>
        <ecNumber evidence="7">2.7.1.165</ecNumber>
    </submittedName>
</protein>
<keyword evidence="2" id="KW-0547">Nucleotide-binding</keyword>
<dbReference type="AlphaFoldDB" id="I4CEW7"/>
<dbReference type="GO" id="GO:0005737">
    <property type="term" value="C:cytoplasm"/>
    <property type="evidence" value="ECO:0007669"/>
    <property type="project" value="TreeGrafter"/>
</dbReference>
<dbReference type="Pfam" id="PF13660">
    <property type="entry name" value="DUF4147"/>
    <property type="match status" value="1"/>
</dbReference>
<dbReference type="PANTHER" id="PTHR12227:SF0">
    <property type="entry name" value="GLYCERATE KINASE"/>
    <property type="match status" value="1"/>
</dbReference>
<dbReference type="InterPro" id="IPR038614">
    <property type="entry name" value="GK_N_sf"/>
</dbReference>
<evidence type="ECO:0000259" key="6">
    <source>
        <dbReference type="Pfam" id="PF13660"/>
    </source>
</evidence>
<dbReference type="GO" id="GO:0043798">
    <property type="term" value="F:glycerate 2-kinase activity"/>
    <property type="evidence" value="ECO:0007669"/>
    <property type="project" value="UniProtKB-EC"/>
</dbReference>
<dbReference type="PANTHER" id="PTHR12227">
    <property type="entry name" value="GLYCERATE KINASE"/>
    <property type="match status" value="1"/>
</dbReference>
<evidence type="ECO:0000256" key="2">
    <source>
        <dbReference type="ARBA" id="ARBA00022741"/>
    </source>
</evidence>
<name>I4CEW7_DESTA</name>
<keyword evidence="8" id="KW-1185">Reference proteome</keyword>
<feature type="domain" description="MOFRL" evidence="5">
    <location>
        <begin position="336"/>
        <end position="441"/>
    </location>
</feature>
<evidence type="ECO:0000313" key="8">
    <source>
        <dbReference type="Proteomes" id="UP000006055"/>
    </source>
</evidence>
<dbReference type="InterPro" id="IPR037035">
    <property type="entry name" value="GK-like_C_sf"/>
</dbReference>
<dbReference type="Gene3D" id="3.40.1480.10">
    <property type="entry name" value="MOFRL domain"/>
    <property type="match status" value="1"/>
</dbReference>
<dbReference type="FunFam" id="3.40.50.10180:FF:000001">
    <property type="entry name" value="Glycerate kinase"/>
    <property type="match status" value="1"/>
</dbReference>
<dbReference type="InterPro" id="IPR007835">
    <property type="entry name" value="MOFRL"/>
</dbReference>
<dbReference type="Gene3D" id="3.40.50.10180">
    <property type="entry name" value="Glycerate kinase, MOFRL-like N-terminal domain"/>
    <property type="match status" value="1"/>
</dbReference>
<evidence type="ECO:0000256" key="4">
    <source>
        <dbReference type="ARBA" id="ARBA00022840"/>
    </source>
</evidence>
<dbReference type="KEGG" id="dti:Desti_5526"/>
<dbReference type="EMBL" id="CP003360">
    <property type="protein sequence ID" value="AFM28108.1"/>
    <property type="molecule type" value="Genomic_DNA"/>
</dbReference>
<keyword evidence="3 7" id="KW-0418">Kinase</keyword>
<dbReference type="STRING" id="706587.Desti_5526"/>
<keyword evidence="4" id="KW-0067">ATP-binding</keyword>
<dbReference type="PATRIC" id="fig|706587.4.peg.6230"/>
<dbReference type="EC" id="2.7.1.165" evidence="7"/>
<dbReference type="Pfam" id="PF05161">
    <property type="entry name" value="MOFRL"/>
    <property type="match status" value="1"/>
</dbReference>
<dbReference type="FunFam" id="3.40.1480.10:FF:000002">
    <property type="entry name" value="Glycerate kinase"/>
    <property type="match status" value="1"/>
</dbReference>
<dbReference type="GO" id="GO:0005524">
    <property type="term" value="F:ATP binding"/>
    <property type="evidence" value="ECO:0007669"/>
    <property type="project" value="UniProtKB-KW"/>
</dbReference>
<dbReference type="eggNOG" id="COG2379">
    <property type="taxonomic scope" value="Bacteria"/>
</dbReference>
<feature type="domain" description="MOFRL-associated" evidence="6">
    <location>
        <begin position="15"/>
        <end position="253"/>
    </location>
</feature>
<proteinExistence type="predicted"/>
<evidence type="ECO:0000259" key="5">
    <source>
        <dbReference type="Pfam" id="PF05161"/>
    </source>
</evidence>
<dbReference type="InterPro" id="IPR025286">
    <property type="entry name" value="MOFRL_assoc_dom"/>
</dbReference>
<keyword evidence="1 7" id="KW-0808">Transferase</keyword>
<dbReference type="Proteomes" id="UP000006055">
    <property type="component" value="Chromosome"/>
</dbReference>
<dbReference type="InterPro" id="IPR039760">
    <property type="entry name" value="MOFRL_protein"/>
</dbReference>
<reference evidence="8" key="1">
    <citation type="submission" date="2012-06" db="EMBL/GenBank/DDBJ databases">
        <title>Complete sequence of chromosome of Desulfomonile tiedjei DSM 6799.</title>
        <authorList>
            <person name="Lucas S."/>
            <person name="Copeland A."/>
            <person name="Lapidus A."/>
            <person name="Glavina del Rio T."/>
            <person name="Dalin E."/>
            <person name="Tice H."/>
            <person name="Bruce D."/>
            <person name="Goodwin L."/>
            <person name="Pitluck S."/>
            <person name="Peters L."/>
            <person name="Ovchinnikova G."/>
            <person name="Zeytun A."/>
            <person name="Lu M."/>
            <person name="Kyrpides N."/>
            <person name="Mavromatis K."/>
            <person name="Ivanova N."/>
            <person name="Brettin T."/>
            <person name="Detter J.C."/>
            <person name="Han C."/>
            <person name="Larimer F."/>
            <person name="Land M."/>
            <person name="Hauser L."/>
            <person name="Markowitz V."/>
            <person name="Cheng J.-F."/>
            <person name="Hugenholtz P."/>
            <person name="Woyke T."/>
            <person name="Wu D."/>
            <person name="Spring S."/>
            <person name="Schroeder M."/>
            <person name="Brambilla E."/>
            <person name="Klenk H.-P."/>
            <person name="Eisen J.A."/>
        </authorList>
    </citation>
    <scope>NUCLEOTIDE SEQUENCE [LARGE SCALE GENOMIC DNA]</scope>
    <source>
        <strain evidence="8">ATCC 49306 / DSM 6799 / DCB-1</strain>
    </source>
</reference>
<dbReference type="SUPFAM" id="SSF82544">
    <property type="entry name" value="GckA/TtuD-like"/>
    <property type="match status" value="1"/>
</dbReference>
<evidence type="ECO:0000256" key="3">
    <source>
        <dbReference type="ARBA" id="ARBA00022777"/>
    </source>
</evidence>
<evidence type="ECO:0000313" key="7">
    <source>
        <dbReference type="EMBL" id="AFM28108.1"/>
    </source>
</evidence>
<organism evidence="7 8">
    <name type="scientific">Desulfomonile tiedjei (strain ATCC 49306 / DSM 6799 / DCB-1)</name>
    <dbReference type="NCBI Taxonomy" id="706587"/>
    <lineage>
        <taxon>Bacteria</taxon>
        <taxon>Pseudomonadati</taxon>
        <taxon>Thermodesulfobacteriota</taxon>
        <taxon>Desulfomonilia</taxon>
        <taxon>Desulfomonilales</taxon>
        <taxon>Desulfomonilaceae</taxon>
        <taxon>Desulfomonile</taxon>
    </lineage>
</organism>
<dbReference type="GO" id="GO:0008887">
    <property type="term" value="F:glycerate kinase activity"/>
    <property type="evidence" value="ECO:0007669"/>
    <property type="project" value="InterPro"/>
</dbReference>
<accession>I4CEW7</accession>
<dbReference type="HOGENOM" id="CLU_032279_1_1_7"/>
<evidence type="ECO:0000256" key="1">
    <source>
        <dbReference type="ARBA" id="ARBA00022679"/>
    </source>
</evidence>
<sequence length="448" mass="48024">MQVDMKNMKNMRNDALAIFNASLEAVDPEKAVHKYLKREGDLLRVPGESAVDLRDYEEVLVVGAGKASAAMAKAVGEILYDRRVRGVICVKYGHELELDRIDVIQAGHPVPDEEGTLAAREIMRLASEATARHLIISCISGGGSALLPAPPPGISLDEKQYLTKRLLEVGADIHEMNSVRKHLSLVKGGRLMKAAFPARVINLMLSDVVGDDPGVIASGPFAPDNSTFQDALRILQKYDMMKDAPESVLSWLKRGVSRELPDTPKSGDPIFSQVTNIIVGSNIQALIAGKHAAEALGYNTLILSSSVQGNTAEAALLHGAIAREISASENPVSPPACILSGGETTVQVRGPGKGGRNQEFALLLIEAAAQIPNSLFFSAGTDGTDGPTDAAGALVESSSLERARLLHLYPEHFLARNDSYHFFSSLGDLIKTGPTRTNVMDVRIVLVR</sequence>